<dbReference type="EMBL" id="JBBNAF010000011">
    <property type="protein sequence ID" value="KAK9098311.1"/>
    <property type="molecule type" value="Genomic_DNA"/>
</dbReference>
<dbReference type="Proteomes" id="UP001420932">
    <property type="component" value="Unassembled WGS sequence"/>
</dbReference>
<feature type="region of interest" description="Disordered" evidence="1">
    <location>
        <begin position="1"/>
        <end position="23"/>
    </location>
</feature>
<name>A0AAP0HVQ6_9MAGN</name>
<evidence type="ECO:0000313" key="2">
    <source>
        <dbReference type="EMBL" id="KAK9098311.1"/>
    </source>
</evidence>
<reference evidence="2 3" key="1">
    <citation type="submission" date="2024-01" db="EMBL/GenBank/DDBJ databases">
        <title>Genome assemblies of Stephania.</title>
        <authorList>
            <person name="Yang L."/>
        </authorList>
    </citation>
    <scope>NUCLEOTIDE SEQUENCE [LARGE SCALE GENOMIC DNA]</scope>
    <source>
        <strain evidence="2">YNDBR</strain>
        <tissue evidence="2">Leaf</tissue>
    </source>
</reference>
<proteinExistence type="predicted"/>
<evidence type="ECO:0000313" key="3">
    <source>
        <dbReference type="Proteomes" id="UP001420932"/>
    </source>
</evidence>
<comment type="caution">
    <text evidence="2">The sequence shown here is derived from an EMBL/GenBank/DDBJ whole genome shotgun (WGS) entry which is preliminary data.</text>
</comment>
<accession>A0AAP0HVQ6</accession>
<sequence>MERHVKSVHLGRHNLQRRRKHNSDRFTKTSLSVWSQFTPILRSSLSHDLSYAIIPLTHGRSSSSPCGSHPLRLTHSHSSSSLHIGIFLYFKMPTTASPLCNSSSNDVGKVISSNLELRRRLPHATRIDKKYIVLKKKVMCHCFRPRVVKISWTHAHPRTRFYSCAHGHHRGGWDYFCWIEVKFTEYVSCILNDLVDTISNLLEERTNHVEVD</sequence>
<keyword evidence="3" id="KW-1185">Reference proteome</keyword>
<organism evidence="2 3">
    <name type="scientific">Stephania yunnanensis</name>
    <dbReference type="NCBI Taxonomy" id="152371"/>
    <lineage>
        <taxon>Eukaryota</taxon>
        <taxon>Viridiplantae</taxon>
        <taxon>Streptophyta</taxon>
        <taxon>Embryophyta</taxon>
        <taxon>Tracheophyta</taxon>
        <taxon>Spermatophyta</taxon>
        <taxon>Magnoliopsida</taxon>
        <taxon>Ranunculales</taxon>
        <taxon>Menispermaceae</taxon>
        <taxon>Menispermoideae</taxon>
        <taxon>Cissampelideae</taxon>
        <taxon>Stephania</taxon>
    </lineage>
</organism>
<dbReference type="AlphaFoldDB" id="A0AAP0HVQ6"/>
<feature type="compositionally biased region" description="Basic residues" evidence="1">
    <location>
        <begin position="1"/>
        <end position="22"/>
    </location>
</feature>
<protein>
    <submittedName>
        <fullName evidence="2">Uncharacterized protein</fullName>
    </submittedName>
</protein>
<gene>
    <name evidence="2" type="ORF">Syun_025356</name>
</gene>
<evidence type="ECO:0000256" key="1">
    <source>
        <dbReference type="SAM" id="MobiDB-lite"/>
    </source>
</evidence>